<dbReference type="VEuPathDB" id="FungiDB:ASPWEDRAFT_62283"/>
<dbReference type="SUPFAM" id="SSF52540">
    <property type="entry name" value="P-loop containing nucleoside triphosphate hydrolases"/>
    <property type="match status" value="1"/>
</dbReference>
<dbReference type="OrthoDB" id="1577640at2759"/>
<dbReference type="Gene3D" id="3.40.50.300">
    <property type="entry name" value="P-loop containing nucleotide triphosphate hydrolases"/>
    <property type="match status" value="1"/>
</dbReference>
<evidence type="ECO:0000256" key="1">
    <source>
        <dbReference type="SAM" id="Phobius"/>
    </source>
</evidence>
<dbReference type="InterPro" id="IPR053137">
    <property type="entry name" value="NLR-like"/>
</dbReference>
<sequence>MPKARSHDDYTVGWICALPLEMAAAKARLDELHPPLAQPRHDHNSYTLGAISGHNIAIACLPSGIYGTTSAAVVADQMQSTFGSIRFGLLVGIGGGVPSQADIRLGDIVVSKPTGTLPGIVQYDYGKSMVSGQLKRTGTQNLPPHELLTAMAQVESNHIIGKCELKIYLEDIISPNKDGGDIIFQFPGKENDALFNASYEHEASLPDCSNCDRSQLEQRKERSFTTPKVHYGTIASGNQVMKDGRTRDSLAQELGILCFEMEAAGLMNHFPCLVIRGICDYSDSHKNKDWQGYAAITAAVYAKVLLSHVPLKQLSNGQSSRVQKAMGDFDVRFSTIDIPRIPYFVGREQELVDIPKMLQDESSDGTVVLQGLPGIGKTQLAVAYILQHRHEYSGVFWLDATDPTTLESSFVRMARRIYLDHPSESFIKALIDANDMEQLQQMTSWDKMKLVVHRLPEGRSRKTPDDQKLSDIVYAMITWLSKPMNNRWLVVYDNYDAGNWPGSGESRDRIKAFLSDSRQGHVLITTRISDICTGHLIRVRKIHTEYGLHILSHTSGRQDISDDPHATELVKEMDGLPLAVATAGKYMEQVAITCCDYLELYRNEWTRIQETGPRLPSYDRTLYSNWSLTLAEITHKNKLSRDILLAWTYLDSQDLWRELLQGVPTPLPLEFLGNDAIAFNEAMRLLLNYGLVEIGPIPRNGTDDSRGYSMHRCVHSWLNDGLEPAISIADPANVVLFSVSIYAQRSLEEGDRTRYARLLPHVNRCLDLISQGIMAHDKPNPFFIDCLILLGHVHCQAGFWISRPCKPYFHALAARVRHPRVGNLAKAETLFRMALERLEGADPASYSDYYKKKASALGALAGICRERCDFTKVRQLSQLELRAHEATIDRDEAAYQSCRSDVIFYRYHRTIAQFLIVSGPFTLAGYLYMIFQDPTPLRTNLLFLAIVFGLCLSFIAFVAYWTQRWKTILLLIALIMCPEVLQGGCLCSNPSSFDSYVGLIMTLLYMTTLIFEEGVDWKT</sequence>
<keyword evidence="1" id="KW-0472">Membrane</keyword>
<dbReference type="RefSeq" id="XP_040684594.1">
    <property type="nucleotide sequence ID" value="XM_040838633.1"/>
</dbReference>
<dbReference type="AlphaFoldDB" id="A0A1L9R7Q7"/>
<keyword evidence="3" id="KW-1185">Reference proteome</keyword>
<dbReference type="GeneID" id="63754481"/>
<dbReference type="Proteomes" id="UP000184383">
    <property type="component" value="Unassembled WGS sequence"/>
</dbReference>
<protein>
    <recommendedName>
        <fullName evidence="4">Nucleoside phosphorylase domain-containing protein</fullName>
    </recommendedName>
</protein>
<reference evidence="3" key="1">
    <citation type="journal article" date="2017" name="Genome Biol.">
        <title>Comparative genomics reveals high biological diversity and specific adaptations in the industrially and medically important fungal genus Aspergillus.</title>
        <authorList>
            <person name="de Vries R.P."/>
            <person name="Riley R."/>
            <person name="Wiebenga A."/>
            <person name="Aguilar-Osorio G."/>
            <person name="Amillis S."/>
            <person name="Uchima C.A."/>
            <person name="Anderluh G."/>
            <person name="Asadollahi M."/>
            <person name="Askin M."/>
            <person name="Barry K."/>
            <person name="Battaglia E."/>
            <person name="Bayram O."/>
            <person name="Benocci T."/>
            <person name="Braus-Stromeyer S.A."/>
            <person name="Caldana C."/>
            <person name="Canovas D."/>
            <person name="Cerqueira G.C."/>
            <person name="Chen F."/>
            <person name="Chen W."/>
            <person name="Choi C."/>
            <person name="Clum A."/>
            <person name="Dos Santos R.A."/>
            <person name="Damasio A.R."/>
            <person name="Diallinas G."/>
            <person name="Emri T."/>
            <person name="Fekete E."/>
            <person name="Flipphi M."/>
            <person name="Freyberg S."/>
            <person name="Gallo A."/>
            <person name="Gournas C."/>
            <person name="Habgood R."/>
            <person name="Hainaut M."/>
            <person name="Harispe M.L."/>
            <person name="Henrissat B."/>
            <person name="Hilden K.S."/>
            <person name="Hope R."/>
            <person name="Hossain A."/>
            <person name="Karabika E."/>
            <person name="Karaffa L."/>
            <person name="Karanyi Z."/>
            <person name="Krasevec N."/>
            <person name="Kuo A."/>
            <person name="Kusch H."/>
            <person name="LaButti K."/>
            <person name="Lagendijk E.L."/>
            <person name="Lapidus A."/>
            <person name="Levasseur A."/>
            <person name="Lindquist E."/>
            <person name="Lipzen A."/>
            <person name="Logrieco A.F."/>
            <person name="MacCabe A."/>
            <person name="Maekelae M.R."/>
            <person name="Malavazi I."/>
            <person name="Melin P."/>
            <person name="Meyer V."/>
            <person name="Mielnichuk N."/>
            <person name="Miskei M."/>
            <person name="Molnar A.P."/>
            <person name="Mule G."/>
            <person name="Ngan C.Y."/>
            <person name="Orejas M."/>
            <person name="Orosz E."/>
            <person name="Ouedraogo J.P."/>
            <person name="Overkamp K.M."/>
            <person name="Park H.-S."/>
            <person name="Perrone G."/>
            <person name="Piumi F."/>
            <person name="Punt P.J."/>
            <person name="Ram A.F."/>
            <person name="Ramon A."/>
            <person name="Rauscher S."/>
            <person name="Record E."/>
            <person name="Riano-Pachon D.M."/>
            <person name="Robert V."/>
            <person name="Roehrig J."/>
            <person name="Ruller R."/>
            <person name="Salamov A."/>
            <person name="Salih N.S."/>
            <person name="Samson R.A."/>
            <person name="Sandor E."/>
            <person name="Sanguinetti M."/>
            <person name="Schuetze T."/>
            <person name="Sepcic K."/>
            <person name="Shelest E."/>
            <person name="Sherlock G."/>
            <person name="Sophianopoulou V."/>
            <person name="Squina F.M."/>
            <person name="Sun H."/>
            <person name="Susca A."/>
            <person name="Todd R.B."/>
            <person name="Tsang A."/>
            <person name="Unkles S.E."/>
            <person name="van de Wiele N."/>
            <person name="van Rossen-Uffink D."/>
            <person name="Oliveira J.V."/>
            <person name="Vesth T.C."/>
            <person name="Visser J."/>
            <person name="Yu J.-H."/>
            <person name="Zhou M."/>
            <person name="Andersen M.R."/>
            <person name="Archer D.B."/>
            <person name="Baker S.E."/>
            <person name="Benoit I."/>
            <person name="Brakhage A.A."/>
            <person name="Braus G.H."/>
            <person name="Fischer R."/>
            <person name="Frisvad J.C."/>
            <person name="Goldman G.H."/>
            <person name="Houbraken J."/>
            <person name="Oakley B."/>
            <person name="Pocsi I."/>
            <person name="Scazzocchio C."/>
            <person name="Seiboth B."/>
            <person name="vanKuyk P.A."/>
            <person name="Wortman J."/>
            <person name="Dyer P.S."/>
            <person name="Grigoriev I.V."/>
        </authorList>
    </citation>
    <scope>NUCLEOTIDE SEQUENCE [LARGE SCALE GENOMIC DNA]</scope>
    <source>
        <strain evidence="3">DTO 134E9</strain>
    </source>
</reference>
<dbReference type="SUPFAM" id="SSF53167">
    <property type="entry name" value="Purine and uridine phosphorylases"/>
    <property type="match status" value="1"/>
</dbReference>
<evidence type="ECO:0000313" key="3">
    <source>
        <dbReference type="Proteomes" id="UP000184383"/>
    </source>
</evidence>
<dbReference type="InterPro" id="IPR035994">
    <property type="entry name" value="Nucleoside_phosphorylase_sf"/>
</dbReference>
<organism evidence="2 3">
    <name type="scientific">Aspergillus wentii DTO 134E9</name>
    <dbReference type="NCBI Taxonomy" id="1073089"/>
    <lineage>
        <taxon>Eukaryota</taxon>
        <taxon>Fungi</taxon>
        <taxon>Dikarya</taxon>
        <taxon>Ascomycota</taxon>
        <taxon>Pezizomycotina</taxon>
        <taxon>Eurotiomycetes</taxon>
        <taxon>Eurotiomycetidae</taxon>
        <taxon>Eurotiales</taxon>
        <taxon>Aspergillaceae</taxon>
        <taxon>Aspergillus</taxon>
        <taxon>Aspergillus subgen. Cremei</taxon>
    </lineage>
</organism>
<name>A0A1L9R7Q7_ASPWE</name>
<evidence type="ECO:0000313" key="2">
    <source>
        <dbReference type="EMBL" id="OJJ30917.1"/>
    </source>
</evidence>
<dbReference type="GO" id="GO:0003824">
    <property type="term" value="F:catalytic activity"/>
    <property type="evidence" value="ECO:0007669"/>
    <property type="project" value="InterPro"/>
</dbReference>
<gene>
    <name evidence="2" type="ORF">ASPWEDRAFT_62283</name>
</gene>
<dbReference type="EMBL" id="KV878216">
    <property type="protein sequence ID" value="OJJ30917.1"/>
    <property type="molecule type" value="Genomic_DNA"/>
</dbReference>
<dbReference type="GO" id="GO:0009116">
    <property type="term" value="P:nucleoside metabolic process"/>
    <property type="evidence" value="ECO:0007669"/>
    <property type="project" value="InterPro"/>
</dbReference>
<accession>A0A1L9R7Q7</accession>
<dbReference type="STRING" id="1073089.A0A1L9R7Q7"/>
<dbReference type="PANTHER" id="PTHR46082">
    <property type="entry name" value="ATP/GTP-BINDING PROTEIN-RELATED"/>
    <property type="match status" value="1"/>
</dbReference>
<proteinExistence type="predicted"/>
<feature type="transmembrane region" description="Helical" evidence="1">
    <location>
        <begin position="911"/>
        <end position="929"/>
    </location>
</feature>
<feature type="transmembrane region" description="Helical" evidence="1">
    <location>
        <begin position="941"/>
        <end position="961"/>
    </location>
</feature>
<feature type="transmembrane region" description="Helical" evidence="1">
    <location>
        <begin position="967"/>
        <end position="986"/>
    </location>
</feature>
<dbReference type="Gene3D" id="3.40.50.1580">
    <property type="entry name" value="Nucleoside phosphorylase domain"/>
    <property type="match status" value="1"/>
</dbReference>
<keyword evidence="1" id="KW-0812">Transmembrane</keyword>
<evidence type="ECO:0008006" key="4">
    <source>
        <dbReference type="Google" id="ProtNLM"/>
    </source>
</evidence>
<dbReference type="GO" id="GO:0043531">
    <property type="term" value="F:ADP binding"/>
    <property type="evidence" value="ECO:0007669"/>
    <property type="project" value="InterPro"/>
</dbReference>
<keyword evidence="1" id="KW-1133">Transmembrane helix</keyword>
<feature type="transmembrane region" description="Helical" evidence="1">
    <location>
        <begin position="993"/>
        <end position="1011"/>
    </location>
</feature>
<dbReference type="PANTHER" id="PTHR46082:SF11">
    <property type="entry name" value="AAA+ ATPASE DOMAIN-CONTAINING PROTEIN-RELATED"/>
    <property type="match status" value="1"/>
</dbReference>
<dbReference type="InterPro" id="IPR027417">
    <property type="entry name" value="P-loop_NTPase"/>
</dbReference>